<keyword evidence="6" id="KW-0479">Metal-binding</keyword>
<evidence type="ECO:0000256" key="8">
    <source>
        <dbReference type="ARBA" id="ARBA00022786"/>
    </source>
</evidence>
<protein>
    <recommendedName>
        <fullName evidence="4">RING-type E3 ubiquitin transferase</fullName>
        <ecNumber evidence="4">2.3.2.27</ecNumber>
    </recommendedName>
</protein>
<feature type="region of interest" description="Disordered" evidence="13">
    <location>
        <begin position="411"/>
        <end position="493"/>
    </location>
</feature>
<evidence type="ECO:0000313" key="16">
    <source>
        <dbReference type="Proteomes" id="UP000472240"/>
    </source>
</evidence>
<evidence type="ECO:0000256" key="9">
    <source>
        <dbReference type="ARBA" id="ARBA00022833"/>
    </source>
</evidence>
<dbReference type="PANTHER" id="PTHR45931">
    <property type="entry name" value="SI:CH211-59O9.10"/>
    <property type="match status" value="1"/>
</dbReference>
<evidence type="ECO:0000256" key="10">
    <source>
        <dbReference type="ARBA" id="ARBA00023242"/>
    </source>
</evidence>
<proteinExistence type="inferred from homology"/>
<feature type="compositionally biased region" description="Polar residues" evidence="13">
    <location>
        <begin position="219"/>
        <end position="228"/>
    </location>
</feature>
<feature type="region of interest" description="Disordered" evidence="13">
    <location>
        <begin position="140"/>
        <end position="160"/>
    </location>
</feature>
<keyword evidence="5" id="KW-0808">Transferase</keyword>
<dbReference type="PANTHER" id="PTHR45931:SF1">
    <property type="entry name" value="RING-TYPE DOMAIN-CONTAINING PROTEIN"/>
    <property type="match status" value="1"/>
</dbReference>
<dbReference type="EC" id="2.3.2.27" evidence="4"/>
<evidence type="ECO:0000256" key="3">
    <source>
        <dbReference type="ARBA" id="ARBA00004906"/>
    </source>
</evidence>
<keyword evidence="8" id="KW-0833">Ubl conjugation pathway</keyword>
<evidence type="ECO:0000256" key="1">
    <source>
        <dbReference type="ARBA" id="ARBA00000900"/>
    </source>
</evidence>
<reference evidence="15 16" key="1">
    <citation type="journal article" date="2015" name="Annu Rev Anim Biosci">
        <title>The Genome 10K Project: a way forward.</title>
        <authorList>
            <person name="Koepfli K.P."/>
            <person name="Paten B."/>
            <person name="O'Brien S.J."/>
            <person name="Koepfli K.P."/>
            <person name="Paten B."/>
            <person name="Antunes A."/>
            <person name="Belov K."/>
            <person name="Bustamante C."/>
            <person name="Castoe T.A."/>
            <person name="Clawson H."/>
            <person name="Crawford A.J."/>
            <person name="Diekhans M."/>
            <person name="Distel D."/>
            <person name="Durbin R."/>
            <person name="Earl D."/>
            <person name="Fujita M.K."/>
            <person name="Gamble T."/>
            <person name="Georges A."/>
            <person name="Gemmell N."/>
            <person name="Gilbert M.T."/>
            <person name="Graves J.M."/>
            <person name="Green R.E."/>
            <person name="Hickey G."/>
            <person name="Jarvis E.D."/>
            <person name="Johnson W."/>
            <person name="Komissarov A."/>
            <person name="Korf I."/>
            <person name="Kuhn R."/>
            <person name="Larkin D.M."/>
            <person name="Lewin H."/>
            <person name="Lopez J.V."/>
            <person name="Ma J."/>
            <person name="Marques-Bonet T."/>
            <person name="Miller W."/>
            <person name="Murphy R."/>
            <person name="Pevzner P."/>
            <person name="Shapiro B."/>
            <person name="Steiner C."/>
            <person name="Tamazian G."/>
            <person name="Venkatesh B."/>
            <person name="Wang J."/>
            <person name="Wayne R."/>
            <person name="Wiley E."/>
            <person name="Yang H."/>
            <person name="Zhang G."/>
            <person name="Haussler D."/>
            <person name="Ryder O."/>
            <person name="O'Brien S.J."/>
        </authorList>
    </citation>
    <scope>NUCLEOTIDE SEQUENCE</scope>
</reference>
<feature type="compositionally biased region" description="Basic residues" evidence="13">
    <location>
        <begin position="200"/>
        <end position="215"/>
    </location>
</feature>
<feature type="compositionally biased region" description="Basic and acidic residues" evidence="13">
    <location>
        <begin position="108"/>
        <end position="117"/>
    </location>
</feature>
<evidence type="ECO:0000256" key="7">
    <source>
        <dbReference type="ARBA" id="ARBA00022771"/>
    </source>
</evidence>
<dbReference type="GO" id="GO:0061630">
    <property type="term" value="F:ubiquitin protein ligase activity"/>
    <property type="evidence" value="ECO:0007669"/>
    <property type="project" value="UniProtKB-EC"/>
</dbReference>
<reference evidence="15" key="5">
    <citation type="submission" date="2025-09" db="UniProtKB">
        <authorList>
            <consortium name="Ensembl"/>
        </authorList>
    </citation>
    <scope>IDENTIFICATION</scope>
</reference>
<sequence>MENSDSDDEDESTAMVQNQMDRLVREEDFYRFVNNLNDEDYKLMRDNDLLGNPGESTEEELLRRLQQLKENPLQNVHENTGDTSDDESSAQSLLNWLLSSEETDESVTSEHTEHQSCRELSQVSPNNDFTFNSETYFHLNNDNSNLENEYEPPTRLPRGENIENRQSHVENLCSESTFTRPSRSEQSITEALSEVPLTRGQRRARSRSPDHRRTRARSENWSPPHSTSEIFQRHYQGDASSPTSEQPVVNATERLTRTQLQETLRQQITGHDLQNRDLFATPRTRNRESPVQRESSQDTTRGDVSHRLRQISPTIFLDSELARVHPGAYSESESIASRTQITSETSINTFTLESEQGGPRPMFSYSEQADMRAHVSTISIPIHTTLNTGLNDTTSVATQSNPWQAMTDFSDLSNLMNNDNDLEPCVSPSSQNVEKRESPTGRESCDSRSSGANSDSDHDSHSPSALISSSNSSYRSPFNSSPTSLSPVSFSQTRQHSRSMSPVSFDDSDSWTSLDLDQFFLVSDDQNHSTGLTREQIDNLTVRSFGKNEVLKSCSICIMEYTEGNRLRVLPCSHEYHIHCIDRWLADNSTCPVCRGKVVDSGEGENSN</sequence>
<dbReference type="InterPro" id="IPR001841">
    <property type="entry name" value="Znf_RING"/>
</dbReference>
<feature type="compositionally biased region" description="Polar residues" evidence="13">
    <location>
        <begin position="89"/>
        <end position="98"/>
    </location>
</feature>
<keyword evidence="10" id="KW-0539">Nucleus</keyword>
<comment type="subcellular location">
    <subcellularLocation>
        <location evidence="2">Nucleus</location>
    </subcellularLocation>
</comment>
<name>A0A671DHZ6_RHIFE</name>
<dbReference type="GO" id="GO:0006511">
    <property type="term" value="P:ubiquitin-dependent protein catabolic process"/>
    <property type="evidence" value="ECO:0007669"/>
    <property type="project" value="TreeGrafter"/>
</dbReference>
<dbReference type="SMART" id="SM00184">
    <property type="entry name" value="RING"/>
    <property type="match status" value="1"/>
</dbReference>
<dbReference type="FunFam" id="3.30.40.10:FF:000054">
    <property type="entry name" value="E3 ubiquitin-protein ligase RLIM isoform X1"/>
    <property type="match status" value="1"/>
</dbReference>
<evidence type="ECO:0000256" key="4">
    <source>
        <dbReference type="ARBA" id="ARBA00012483"/>
    </source>
</evidence>
<dbReference type="Pfam" id="PF25914">
    <property type="entry name" value="RNF6_N"/>
    <property type="match status" value="1"/>
</dbReference>
<feature type="region of interest" description="Disordered" evidence="13">
    <location>
        <begin position="265"/>
        <end position="307"/>
    </location>
</feature>
<feature type="compositionally biased region" description="Polar residues" evidence="13">
    <location>
        <begin position="72"/>
        <end position="82"/>
    </location>
</feature>
<evidence type="ECO:0000256" key="5">
    <source>
        <dbReference type="ARBA" id="ARBA00022679"/>
    </source>
</evidence>
<dbReference type="Proteomes" id="UP000472240">
    <property type="component" value="Chromosome 1"/>
</dbReference>
<dbReference type="InParanoid" id="A0A671DHZ6"/>
<accession>A0A671DHZ6</accession>
<comment type="similarity">
    <text evidence="11">Belongs to the RNF12 family.</text>
</comment>
<reference evidence="15 16" key="2">
    <citation type="journal article" date="2018" name="Annu Rev Anim Biosci">
        <title>Bat Biology, Genomes, and the Bat1K Project: To Generate Chromosome-Level Genomes for All Living Bat Species.</title>
        <authorList>
            <person name="Teeling E.C."/>
            <person name="Vernes S.C."/>
            <person name="Davalos L.M."/>
            <person name="Ray D.A."/>
            <person name="Gilbert M.T.P."/>
            <person name="Myers E."/>
        </authorList>
    </citation>
    <scope>NUCLEOTIDE SEQUENCE</scope>
</reference>
<reference evidence="15" key="4">
    <citation type="submission" date="2025-08" db="UniProtKB">
        <authorList>
            <consortium name="Ensembl"/>
        </authorList>
    </citation>
    <scope>IDENTIFICATION</scope>
</reference>
<dbReference type="InterPro" id="IPR051834">
    <property type="entry name" value="RING_finger_E3_ligase"/>
</dbReference>
<feature type="region of interest" description="Disordered" evidence="13">
    <location>
        <begin position="69"/>
        <end position="126"/>
    </location>
</feature>
<comment type="pathway">
    <text evidence="3">Protein modification; protein ubiquitination.</text>
</comment>
<dbReference type="AlphaFoldDB" id="A0A671DHZ6"/>
<dbReference type="GO" id="GO:0005634">
    <property type="term" value="C:nucleus"/>
    <property type="evidence" value="ECO:0007669"/>
    <property type="project" value="UniProtKB-SubCell"/>
</dbReference>
<dbReference type="InterPro" id="IPR058896">
    <property type="entry name" value="RNF6/12_N"/>
</dbReference>
<dbReference type="GO" id="GO:0060816">
    <property type="term" value="P:random inactivation of X chromosome"/>
    <property type="evidence" value="ECO:0007669"/>
    <property type="project" value="TreeGrafter"/>
</dbReference>
<comment type="catalytic activity">
    <reaction evidence="1">
        <text>S-ubiquitinyl-[E2 ubiquitin-conjugating enzyme]-L-cysteine + [acceptor protein]-L-lysine = [E2 ubiquitin-conjugating enzyme]-L-cysteine + N(6)-ubiquitinyl-[acceptor protein]-L-lysine.</text>
        <dbReference type="EC" id="2.3.2.27"/>
    </reaction>
</comment>
<keyword evidence="7 12" id="KW-0863">Zinc-finger</keyword>
<dbReference type="PROSITE" id="PS50089">
    <property type="entry name" value="ZF_RING_2"/>
    <property type="match status" value="1"/>
</dbReference>
<feature type="compositionally biased region" description="Basic and acidic residues" evidence="13">
    <location>
        <begin position="433"/>
        <end position="446"/>
    </location>
</feature>
<feature type="compositionally biased region" description="Low complexity" evidence="13">
    <location>
        <begin position="462"/>
        <end position="491"/>
    </location>
</feature>
<dbReference type="GeneTree" id="ENSGT00940000164247"/>
<evidence type="ECO:0000256" key="6">
    <source>
        <dbReference type="ARBA" id="ARBA00022723"/>
    </source>
</evidence>
<keyword evidence="16" id="KW-1185">Reference proteome</keyword>
<dbReference type="Ensembl" id="ENSRFET00010000579.1">
    <property type="protein sequence ID" value="ENSRFEP00010000516.1"/>
    <property type="gene ID" value="ENSRFEG00010000417.1"/>
</dbReference>
<dbReference type="GO" id="GO:0008270">
    <property type="term" value="F:zinc ion binding"/>
    <property type="evidence" value="ECO:0007669"/>
    <property type="project" value="UniProtKB-KW"/>
</dbReference>
<dbReference type="OMA" id="CSHEYHD"/>
<dbReference type="Pfam" id="PF13639">
    <property type="entry name" value="zf-RING_2"/>
    <property type="match status" value="1"/>
</dbReference>
<evidence type="ECO:0000256" key="2">
    <source>
        <dbReference type="ARBA" id="ARBA00004123"/>
    </source>
</evidence>
<reference evidence="16" key="3">
    <citation type="submission" date="2018-12" db="EMBL/GenBank/DDBJ databases">
        <title>G10K-VGP greater horseshoe bat female genome, primary haplotype.</title>
        <authorList>
            <person name="Teeling E."/>
            <person name="Myers G."/>
            <person name="Vernes S."/>
            <person name="Pippel M."/>
            <person name="Winkler S."/>
            <person name="Fedrigo O."/>
            <person name="Rhie A."/>
            <person name="Koren S."/>
            <person name="Phillippy A."/>
            <person name="Lewin H."/>
            <person name="Damas J."/>
            <person name="Howe K."/>
            <person name="Mountcastle J."/>
            <person name="Jarvis E.D."/>
        </authorList>
    </citation>
    <scope>NUCLEOTIDE SEQUENCE [LARGE SCALE GENOMIC DNA]</scope>
</reference>
<evidence type="ECO:0000256" key="12">
    <source>
        <dbReference type="PROSITE-ProRule" id="PRU00175"/>
    </source>
</evidence>
<dbReference type="GO" id="GO:0016567">
    <property type="term" value="P:protein ubiquitination"/>
    <property type="evidence" value="ECO:0007669"/>
    <property type="project" value="TreeGrafter"/>
</dbReference>
<evidence type="ECO:0000256" key="11">
    <source>
        <dbReference type="ARBA" id="ARBA00038418"/>
    </source>
</evidence>
<dbReference type="InterPro" id="IPR013083">
    <property type="entry name" value="Znf_RING/FYVE/PHD"/>
</dbReference>
<organism evidence="15 16">
    <name type="scientific">Rhinolophus ferrumequinum</name>
    <name type="common">Greater horseshoe bat</name>
    <dbReference type="NCBI Taxonomy" id="59479"/>
    <lineage>
        <taxon>Eukaryota</taxon>
        <taxon>Metazoa</taxon>
        <taxon>Chordata</taxon>
        <taxon>Craniata</taxon>
        <taxon>Vertebrata</taxon>
        <taxon>Euteleostomi</taxon>
        <taxon>Mammalia</taxon>
        <taxon>Eutheria</taxon>
        <taxon>Laurasiatheria</taxon>
        <taxon>Chiroptera</taxon>
        <taxon>Yinpterochiroptera</taxon>
        <taxon>Rhinolophoidea</taxon>
        <taxon>Rhinolophidae</taxon>
        <taxon>Rhinolophinae</taxon>
        <taxon>Rhinolophus</taxon>
    </lineage>
</organism>
<evidence type="ECO:0000256" key="13">
    <source>
        <dbReference type="SAM" id="MobiDB-lite"/>
    </source>
</evidence>
<feature type="compositionally biased region" description="Polar residues" evidence="13">
    <location>
        <begin position="175"/>
        <end position="190"/>
    </location>
</feature>
<feature type="domain" description="RING-type" evidence="14">
    <location>
        <begin position="554"/>
        <end position="595"/>
    </location>
</feature>
<dbReference type="Gene3D" id="3.30.40.10">
    <property type="entry name" value="Zinc/RING finger domain, C3HC4 (zinc finger)"/>
    <property type="match status" value="1"/>
</dbReference>
<dbReference type="SUPFAM" id="SSF57850">
    <property type="entry name" value="RING/U-box"/>
    <property type="match status" value="1"/>
</dbReference>
<feature type="region of interest" description="Disordered" evidence="13">
    <location>
        <begin position="175"/>
        <end position="228"/>
    </location>
</feature>
<keyword evidence="9" id="KW-0862">Zinc</keyword>
<evidence type="ECO:0000259" key="14">
    <source>
        <dbReference type="PROSITE" id="PS50089"/>
    </source>
</evidence>
<evidence type="ECO:0000313" key="15">
    <source>
        <dbReference type="Ensembl" id="ENSRFEP00010000516.1"/>
    </source>
</evidence>